<proteinExistence type="predicted"/>
<accession>A0A6G1BTW1</accession>
<dbReference type="EMBL" id="SPHZ02000011">
    <property type="protein sequence ID" value="KAF0891197.1"/>
    <property type="molecule type" value="Genomic_DNA"/>
</dbReference>
<evidence type="ECO:0000313" key="2">
    <source>
        <dbReference type="EMBL" id="KAF0891197.1"/>
    </source>
</evidence>
<sequence length="241" mass="26603">MAPRKNYAVSGQGPCRMQWFLRVRRRRAPPPSPTYSSSETNPTASPPVTPPRATNKRKAEESLLLGSDSDGDGRKMRRGETSSSSSAAAVKKTMTLEEIRALPPSATRPFYPRTLLRGTRSIKQPQQWTCLMCGNVNAPTHHLLFDLPAFECIGCGAMPREGDTDFGFCFADLAANEACPIGNVKSQIENECMANALLSCVEITDRVMMILLGHSLSKKGPYIDIVDLISKYDQMWFKEGN</sequence>
<organism evidence="2 3">
    <name type="scientific">Oryza meyeriana var. granulata</name>
    <dbReference type="NCBI Taxonomy" id="110450"/>
    <lineage>
        <taxon>Eukaryota</taxon>
        <taxon>Viridiplantae</taxon>
        <taxon>Streptophyta</taxon>
        <taxon>Embryophyta</taxon>
        <taxon>Tracheophyta</taxon>
        <taxon>Spermatophyta</taxon>
        <taxon>Magnoliopsida</taxon>
        <taxon>Liliopsida</taxon>
        <taxon>Poales</taxon>
        <taxon>Poaceae</taxon>
        <taxon>BOP clade</taxon>
        <taxon>Oryzoideae</taxon>
        <taxon>Oryzeae</taxon>
        <taxon>Oryzinae</taxon>
        <taxon>Oryza</taxon>
        <taxon>Oryza meyeriana</taxon>
    </lineage>
</organism>
<comment type="caution">
    <text evidence="2">The sequence shown here is derived from an EMBL/GenBank/DDBJ whole genome shotgun (WGS) entry which is preliminary data.</text>
</comment>
<dbReference type="Proteomes" id="UP000479710">
    <property type="component" value="Unassembled WGS sequence"/>
</dbReference>
<gene>
    <name evidence="2" type="ORF">E2562_006553</name>
</gene>
<evidence type="ECO:0000313" key="3">
    <source>
        <dbReference type="Proteomes" id="UP000479710"/>
    </source>
</evidence>
<name>A0A6G1BTW1_9ORYZ</name>
<protein>
    <submittedName>
        <fullName evidence="2">Uncharacterized protein</fullName>
    </submittedName>
</protein>
<keyword evidence="3" id="KW-1185">Reference proteome</keyword>
<feature type="region of interest" description="Disordered" evidence="1">
    <location>
        <begin position="21"/>
        <end position="90"/>
    </location>
</feature>
<dbReference type="OrthoDB" id="689644at2759"/>
<feature type="compositionally biased region" description="Basic and acidic residues" evidence="1">
    <location>
        <begin position="71"/>
        <end position="80"/>
    </location>
</feature>
<dbReference type="AlphaFoldDB" id="A0A6G1BTW1"/>
<reference evidence="2 3" key="1">
    <citation type="submission" date="2019-11" db="EMBL/GenBank/DDBJ databases">
        <title>Whole genome sequence of Oryza granulata.</title>
        <authorList>
            <person name="Li W."/>
        </authorList>
    </citation>
    <scope>NUCLEOTIDE SEQUENCE [LARGE SCALE GENOMIC DNA]</scope>
    <source>
        <strain evidence="3">cv. Menghai</strain>
        <tissue evidence="2">Leaf</tissue>
    </source>
</reference>
<evidence type="ECO:0000256" key="1">
    <source>
        <dbReference type="SAM" id="MobiDB-lite"/>
    </source>
</evidence>